<dbReference type="AlphaFoldDB" id="A0A5C6DU96"/>
<dbReference type="Proteomes" id="UP000315471">
    <property type="component" value="Unassembled WGS sequence"/>
</dbReference>
<sequence length="112" mass="12422">MKTIISSIGFVALLWIQGCSDARPIPAYDMVDPVPSGWRMTPDEAVLAATSYCEQSEMTSHIRLGPPSIVVDEFDGERLWYLGYHQNSTMPGDHFGLLINDSTGEIQYEPGE</sequence>
<evidence type="ECO:0008006" key="3">
    <source>
        <dbReference type="Google" id="ProtNLM"/>
    </source>
</evidence>
<gene>
    <name evidence="1" type="ORF">Q31b_36190</name>
</gene>
<comment type="caution">
    <text evidence="1">The sequence shown here is derived from an EMBL/GenBank/DDBJ whole genome shotgun (WGS) entry which is preliminary data.</text>
</comment>
<proteinExistence type="predicted"/>
<protein>
    <recommendedName>
        <fullName evidence="3">PepSY domain-containing protein</fullName>
    </recommendedName>
</protein>
<evidence type="ECO:0000313" key="2">
    <source>
        <dbReference type="Proteomes" id="UP000315471"/>
    </source>
</evidence>
<dbReference type="EMBL" id="SJPY01000005">
    <property type="protein sequence ID" value="TWU40272.1"/>
    <property type="molecule type" value="Genomic_DNA"/>
</dbReference>
<evidence type="ECO:0000313" key="1">
    <source>
        <dbReference type="EMBL" id="TWU40272.1"/>
    </source>
</evidence>
<name>A0A5C6DU96_9BACT</name>
<organism evidence="1 2">
    <name type="scientific">Novipirellula aureliae</name>
    <dbReference type="NCBI Taxonomy" id="2527966"/>
    <lineage>
        <taxon>Bacteria</taxon>
        <taxon>Pseudomonadati</taxon>
        <taxon>Planctomycetota</taxon>
        <taxon>Planctomycetia</taxon>
        <taxon>Pirellulales</taxon>
        <taxon>Pirellulaceae</taxon>
        <taxon>Novipirellula</taxon>
    </lineage>
</organism>
<dbReference type="RefSeq" id="WP_146600859.1">
    <property type="nucleotide sequence ID" value="NZ_SJPY01000005.1"/>
</dbReference>
<accession>A0A5C6DU96</accession>
<reference evidence="1 2" key="1">
    <citation type="submission" date="2019-02" db="EMBL/GenBank/DDBJ databases">
        <title>Deep-cultivation of Planctomycetes and their phenomic and genomic characterization uncovers novel biology.</title>
        <authorList>
            <person name="Wiegand S."/>
            <person name="Jogler M."/>
            <person name="Boedeker C."/>
            <person name="Pinto D."/>
            <person name="Vollmers J."/>
            <person name="Rivas-Marin E."/>
            <person name="Kohn T."/>
            <person name="Peeters S.H."/>
            <person name="Heuer A."/>
            <person name="Rast P."/>
            <person name="Oberbeckmann S."/>
            <person name="Bunk B."/>
            <person name="Jeske O."/>
            <person name="Meyerdierks A."/>
            <person name="Storesund J.E."/>
            <person name="Kallscheuer N."/>
            <person name="Luecker S."/>
            <person name="Lage O.M."/>
            <person name="Pohl T."/>
            <person name="Merkel B.J."/>
            <person name="Hornburger P."/>
            <person name="Mueller R.-W."/>
            <person name="Bruemmer F."/>
            <person name="Labrenz M."/>
            <person name="Spormann A.M."/>
            <person name="Op Den Camp H."/>
            <person name="Overmann J."/>
            <person name="Amann R."/>
            <person name="Jetten M.S.M."/>
            <person name="Mascher T."/>
            <person name="Medema M.H."/>
            <person name="Devos D.P."/>
            <person name="Kaster A.-K."/>
            <person name="Ovreas L."/>
            <person name="Rohde M."/>
            <person name="Galperin M.Y."/>
            <person name="Jogler C."/>
        </authorList>
    </citation>
    <scope>NUCLEOTIDE SEQUENCE [LARGE SCALE GENOMIC DNA]</scope>
    <source>
        <strain evidence="1 2">Q31b</strain>
    </source>
</reference>
<dbReference type="OrthoDB" id="9871168at2"/>
<dbReference type="PROSITE" id="PS51257">
    <property type="entry name" value="PROKAR_LIPOPROTEIN"/>
    <property type="match status" value="1"/>
</dbReference>
<keyword evidence="2" id="KW-1185">Reference proteome</keyword>